<dbReference type="AlphaFoldDB" id="A0A367JBR2"/>
<accession>A0A367JBR2</accession>
<proteinExistence type="predicted"/>
<evidence type="ECO:0000313" key="2">
    <source>
        <dbReference type="Proteomes" id="UP000252139"/>
    </source>
</evidence>
<dbReference type="Proteomes" id="UP000252139">
    <property type="component" value="Unassembled WGS sequence"/>
</dbReference>
<comment type="caution">
    <text evidence="1">The sequence shown here is derived from an EMBL/GenBank/DDBJ whole genome shotgun (WGS) entry which is preliminary data.</text>
</comment>
<organism evidence="1 2">
    <name type="scientific">Rhizopus azygosporus</name>
    <name type="common">Rhizopus microsporus var. azygosporus</name>
    <dbReference type="NCBI Taxonomy" id="86630"/>
    <lineage>
        <taxon>Eukaryota</taxon>
        <taxon>Fungi</taxon>
        <taxon>Fungi incertae sedis</taxon>
        <taxon>Mucoromycota</taxon>
        <taxon>Mucoromycotina</taxon>
        <taxon>Mucoromycetes</taxon>
        <taxon>Mucorales</taxon>
        <taxon>Mucorineae</taxon>
        <taxon>Rhizopodaceae</taxon>
        <taxon>Rhizopus</taxon>
    </lineage>
</organism>
<evidence type="ECO:0000313" key="1">
    <source>
        <dbReference type="EMBL" id="RCH87368.1"/>
    </source>
</evidence>
<protein>
    <submittedName>
        <fullName evidence="1">Uncharacterized protein</fullName>
    </submittedName>
</protein>
<name>A0A367JBR2_RHIAZ</name>
<gene>
    <name evidence="1" type="ORF">CU097_006917</name>
</gene>
<sequence length="126" mass="14134">MKMDEYAFGSALSRLAERAKDKHRPIIRAVQEIALSLPESEVFQVSEGHLAASYIHPMMSALFRSNNPETIPHVCNKLFDTGQITNGSRPDYISDIYNGGERQYTNLVGEIKTEGATKIGIMRDLY</sequence>
<dbReference type="OrthoDB" id="2273044at2759"/>
<dbReference type="EMBL" id="PJQL01001673">
    <property type="protein sequence ID" value="RCH87368.1"/>
    <property type="molecule type" value="Genomic_DNA"/>
</dbReference>
<reference evidence="1 2" key="1">
    <citation type="journal article" date="2018" name="G3 (Bethesda)">
        <title>Phylogenetic and Phylogenomic Definition of Rhizopus Species.</title>
        <authorList>
            <person name="Gryganskyi A.P."/>
            <person name="Golan J."/>
            <person name="Dolatabadi S."/>
            <person name="Mondo S."/>
            <person name="Robb S."/>
            <person name="Idnurm A."/>
            <person name="Muszewska A."/>
            <person name="Steczkiewicz K."/>
            <person name="Masonjones S."/>
            <person name="Liao H.L."/>
            <person name="Gajdeczka M.T."/>
            <person name="Anike F."/>
            <person name="Vuek A."/>
            <person name="Anishchenko I.M."/>
            <person name="Voigt K."/>
            <person name="de Hoog G.S."/>
            <person name="Smith M.E."/>
            <person name="Heitman J."/>
            <person name="Vilgalys R."/>
            <person name="Stajich J.E."/>
        </authorList>
    </citation>
    <scope>NUCLEOTIDE SEQUENCE [LARGE SCALE GENOMIC DNA]</scope>
    <source>
        <strain evidence="1 2">CBS 357.93</strain>
    </source>
</reference>
<keyword evidence="2" id="KW-1185">Reference proteome</keyword>